<dbReference type="Gene3D" id="3.20.20.80">
    <property type="entry name" value="Glycosidases"/>
    <property type="match status" value="1"/>
</dbReference>
<keyword evidence="2" id="KW-0378">Hydrolase</keyword>
<comment type="similarity">
    <text evidence="1">Belongs to the glycosyl hydrolase 13 family. Sucrose phosphorylase subfamily.</text>
</comment>
<dbReference type="EMBL" id="JBHTBW010000062">
    <property type="protein sequence ID" value="MFC7442917.1"/>
    <property type="molecule type" value="Genomic_DNA"/>
</dbReference>
<dbReference type="PANTHER" id="PTHR38784">
    <property type="entry name" value="SUCROSE PHOSPHORYLASE"/>
    <property type="match status" value="1"/>
</dbReference>
<evidence type="ECO:0000256" key="1">
    <source>
        <dbReference type="ARBA" id="ARBA00008452"/>
    </source>
</evidence>
<reference evidence="3" key="1">
    <citation type="journal article" date="2019" name="Int. J. Syst. Evol. Microbiol.">
        <title>The Global Catalogue of Microorganisms (GCM) 10K type strain sequencing project: providing services to taxonomists for standard genome sequencing and annotation.</title>
        <authorList>
            <consortium name="The Broad Institute Genomics Platform"/>
            <consortium name="The Broad Institute Genome Sequencing Center for Infectious Disease"/>
            <person name="Wu L."/>
            <person name="Ma J."/>
        </authorList>
    </citation>
    <scope>NUCLEOTIDE SEQUENCE [LARGE SCALE GENOMIC DNA]</scope>
    <source>
        <strain evidence="3">CGMCC 1.12942</strain>
    </source>
</reference>
<proteinExistence type="inferred from homology"/>
<dbReference type="InterPro" id="IPR017853">
    <property type="entry name" value="GH"/>
</dbReference>
<evidence type="ECO:0000313" key="3">
    <source>
        <dbReference type="Proteomes" id="UP001596500"/>
    </source>
</evidence>
<evidence type="ECO:0000313" key="2">
    <source>
        <dbReference type="EMBL" id="MFC7442917.1"/>
    </source>
</evidence>
<accession>A0ABW2RPI8</accession>
<gene>
    <name evidence="2" type="ORF">ACFQNG_17750</name>
</gene>
<comment type="caution">
    <text evidence="2">The sequence shown here is derived from an EMBL/GenBank/DDBJ whole genome shotgun (WGS) entry which is preliminary data.</text>
</comment>
<dbReference type="SUPFAM" id="SSF51445">
    <property type="entry name" value="(Trans)glycosidases"/>
    <property type="match status" value="1"/>
</dbReference>
<dbReference type="PANTHER" id="PTHR38784:SF1">
    <property type="entry name" value="SUCROSE PHOSPHORYLASE"/>
    <property type="match status" value="1"/>
</dbReference>
<protein>
    <submittedName>
        <fullName evidence="2">Alpha-amylase family glycosyl hydrolase</fullName>
    </submittedName>
</protein>
<keyword evidence="3" id="KW-1185">Reference proteome</keyword>
<name>A0ABW2RPI8_9BACL</name>
<sequence>MKPWVTEDDVMLITFGVSIKDPLQTFRQFLNWYLKGMITSVRILPFYPYTFDDGFSVVDYRRINPELGDWSDVQALVNDFDLKFDAVINHISKSSAERIRH</sequence>
<dbReference type="RefSeq" id="WP_379867108.1">
    <property type="nucleotide sequence ID" value="NZ_JBHTBW010000062.1"/>
</dbReference>
<organism evidence="2 3">
    <name type="scientific">Laceyella putida</name>
    <dbReference type="NCBI Taxonomy" id="110101"/>
    <lineage>
        <taxon>Bacteria</taxon>
        <taxon>Bacillati</taxon>
        <taxon>Bacillota</taxon>
        <taxon>Bacilli</taxon>
        <taxon>Bacillales</taxon>
        <taxon>Thermoactinomycetaceae</taxon>
        <taxon>Laceyella</taxon>
    </lineage>
</organism>
<dbReference type="GO" id="GO:0016787">
    <property type="term" value="F:hydrolase activity"/>
    <property type="evidence" value="ECO:0007669"/>
    <property type="project" value="UniProtKB-KW"/>
</dbReference>
<dbReference type="Proteomes" id="UP001596500">
    <property type="component" value="Unassembled WGS sequence"/>
</dbReference>